<dbReference type="EC" id="2.1.1.-" evidence="7"/>
<proteinExistence type="inferred from homology"/>
<dbReference type="GO" id="GO:0008168">
    <property type="term" value="F:methyltransferase activity"/>
    <property type="evidence" value="ECO:0007669"/>
    <property type="project" value="UniProtKB-KW"/>
</dbReference>
<dbReference type="OrthoDB" id="9782855at2"/>
<keyword evidence="2 7" id="KW-0489">Methyltransferase</keyword>
<comment type="similarity">
    <text evidence="1">Belongs to the CFA/CMAS family.</text>
</comment>
<dbReference type="PANTHER" id="PTHR43667:SF1">
    <property type="entry name" value="CYCLOPROPANE-FATTY-ACYL-PHOSPHOLIPID SYNTHASE"/>
    <property type="match status" value="1"/>
</dbReference>
<keyword evidence="4" id="KW-0949">S-adenosyl-L-methionine</keyword>
<dbReference type="InterPro" id="IPR050723">
    <property type="entry name" value="CFA/CMAS"/>
</dbReference>
<dbReference type="GO" id="GO:0008610">
    <property type="term" value="P:lipid biosynthetic process"/>
    <property type="evidence" value="ECO:0007669"/>
    <property type="project" value="InterPro"/>
</dbReference>
<dbReference type="InterPro" id="IPR057206">
    <property type="entry name" value="DUF7884"/>
</dbReference>
<sequence>MSHGSLVLQATRKVAEKVLNHGIQQLAEKVRATGGQPMDLVLPDGSRLNFGQEPRVVLAIRDPNLLPALTHPTLGSLGEAFVDGRIDIDGDIISVIAGAERLVAAGGSPATARIPASSACHTPKQDLDDVKHHYDVSNDFYRLWLDDRMVYSCAYFQTGEETIDAAQEAKLDHICRKLRLQPGERVLDIGCGWGGLILHAAQHYGVRAVGITLSENQLVIAQQRIKEARLEGDVDAMLLDYRDAPERFGEGVFDKISSIGMFEHVGQNNFPVYFGVVRRLLRDRGLFMNHGITSPDADGRTVGSGVSEFMDKYVFPHTELPHLHSVIREMARQNFEVYDVESLRPHYARTLAHWSRNLEGQLNAARQVVGERTLRVWRAYLAGSSLAFSQGWLNVYQMLASRQEAEGQTEFPLTRAWMYH</sequence>
<organism evidence="7 8">
    <name type="scientific">Candidatus Nitrospira nitrificans</name>
    <dbReference type="NCBI Taxonomy" id="1742973"/>
    <lineage>
        <taxon>Bacteria</taxon>
        <taxon>Pseudomonadati</taxon>
        <taxon>Nitrospirota</taxon>
        <taxon>Nitrospiria</taxon>
        <taxon>Nitrospirales</taxon>
        <taxon>Nitrospiraceae</taxon>
        <taxon>Nitrospira</taxon>
    </lineage>
</organism>
<dbReference type="PANTHER" id="PTHR43667">
    <property type="entry name" value="CYCLOPROPANE-FATTY-ACYL-PHOSPHOLIPID SYNTHASE"/>
    <property type="match status" value="1"/>
</dbReference>
<dbReference type="Pfam" id="PF02353">
    <property type="entry name" value="CMAS"/>
    <property type="match status" value="1"/>
</dbReference>
<dbReference type="GO" id="GO:0032259">
    <property type="term" value="P:methylation"/>
    <property type="evidence" value="ECO:0007669"/>
    <property type="project" value="UniProtKB-KW"/>
</dbReference>
<keyword evidence="5" id="KW-0443">Lipid metabolism</keyword>
<evidence type="ECO:0000256" key="1">
    <source>
        <dbReference type="ARBA" id="ARBA00010815"/>
    </source>
</evidence>
<evidence type="ECO:0000313" key="7">
    <source>
        <dbReference type="EMBL" id="CUS33539.1"/>
    </source>
</evidence>
<dbReference type="PIRSF" id="PIRSF003085">
    <property type="entry name" value="CMAS"/>
    <property type="match status" value="1"/>
</dbReference>
<evidence type="ECO:0000259" key="6">
    <source>
        <dbReference type="Pfam" id="PF25371"/>
    </source>
</evidence>
<dbReference type="STRING" id="1742973.COMA2_130114"/>
<dbReference type="Pfam" id="PF25371">
    <property type="entry name" value="DUF7884"/>
    <property type="match status" value="1"/>
</dbReference>
<dbReference type="InterPro" id="IPR029063">
    <property type="entry name" value="SAM-dependent_MTases_sf"/>
</dbReference>
<dbReference type="CDD" id="cd02440">
    <property type="entry name" value="AdoMet_MTases"/>
    <property type="match status" value="1"/>
</dbReference>
<evidence type="ECO:0000256" key="5">
    <source>
        <dbReference type="ARBA" id="ARBA00023098"/>
    </source>
</evidence>
<reference evidence="8" key="1">
    <citation type="submission" date="2015-10" db="EMBL/GenBank/DDBJ databases">
        <authorList>
            <person name="Luecker S."/>
            <person name="Luecker S."/>
        </authorList>
    </citation>
    <scope>NUCLEOTIDE SEQUENCE [LARGE SCALE GENOMIC DNA]</scope>
</reference>
<evidence type="ECO:0000313" key="8">
    <source>
        <dbReference type="Proteomes" id="UP000198736"/>
    </source>
</evidence>
<gene>
    <name evidence="7" type="ORF">COMA2_130114</name>
</gene>
<keyword evidence="8" id="KW-1185">Reference proteome</keyword>
<dbReference type="AlphaFoldDB" id="A0A0S4L774"/>
<evidence type="ECO:0000256" key="2">
    <source>
        <dbReference type="ARBA" id="ARBA00022603"/>
    </source>
</evidence>
<dbReference type="Proteomes" id="UP000198736">
    <property type="component" value="Unassembled WGS sequence"/>
</dbReference>
<feature type="domain" description="DUF7884" evidence="6">
    <location>
        <begin position="35"/>
        <end position="99"/>
    </location>
</feature>
<dbReference type="EMBL" id="CZPZ01000005">
    <property type="protein sequence ID" value="CUS33539.1"/>
    <property type="molecule type" value="Genomic_DNA"/>
</dbReference>
<evidence type="ECO:0000256" key="4">
    <source>
        <dbReference type="ARBA" id="ARBA00022691"/>
    </source>
</evidence>
<dbReference type="InterPro" id="IPR003333">
    <property type="entry name" value="CMAS"/>
</dbReference>
<evidence type="ECO:0000256" key="3">
    <source>
        <dbReference type="ARBA" id="ARBA00022679"/>
    </source>
</evidence>
<keyword evidence="3 7" id="KW-0808">Transferase</keyword>
<protein>
    <submittedName>
        <fullName evidence="7">Putative fatty acid methyltransferase</fullName>
        <ecNumber evidence="7">2.1.1.-</ecNumber>
    </submittedName>
</protein>
<name>A0A0S4L774_9BACT</name>
<dbReference type="SUPFAM" id="SSF53335">
    <property type="entry name" value="S-adenosyl-L-methionine-dependent methyltransferases"/>
    <property type="match status" value="1"/>
</dbReference>
<accession>A0A0S4L774</accession>
<dbReference type="Gene3D" id="3.40.50.150">
    <property type="entry name" value="Vaccinia Virus protein VP39"/>
    <property type="match status" value="1"/>
</dbReference>